<feature type="compositionally biased region" description="Polar residues" evidence="1">
    <location>
        <begin position="390"/>
        <end position="415"/>
    </location>
</feature>
<feature type="compositionally biased region" description="Low complexity" evidence="1">
    <location>
        <begin position="341"/>
        <end position="361"/>
    </location>
</feature>
<sequence>MVALYDIVPLKTGVALEVATSRPEQEHRCTRVAFCLHPWSRLGGCMYDPTVQTIVKCLQDNDFFVVYYNSRGVGQSTGWPSFNGKTEGSDLEALVQQFLEGHPQVKSVTFIVRRPQTFDAAPRVTLAHQYFLRAAFVSSWTEGTLDPVSYEGVLFSADSPCCVMTALGCSLSTATGTNLRVTPRECEMPLPDERPRQSVANLIGRFEQQGKRQASPAVPVVPRSSSVSSQVAGDAAGEEVKEKREWPPKHVASADIKQPVPPLSSSPSSSMSNPPVVSPQPTPDPAPSADIPTTPSPKTPELVMSPPSKGKPVAAGKSIPAAGMRRAAASTQKNHTPVANSTSTKSSVSSPPKTSLQSSVSQPLRSQHTGQSVTLNPSTTRQARSVPRTAPSTPSRPKSSISHNQAVTRPKTPSSGLFAPTAASLARSRNAPPPPPPPIKKVTLSSDAAERLSKPTAASLSKARTPVHAAPSPARVAKFTSATTHSTPPRGLSKLKAGRTPVKPQEASTKGEIKSDRASVSSEPPRGAEHLAADHTENGHETGAAALSDVGSPEDTPGRSEVVSDATHDPAAVEEARSDPGVYPEPPEEAGKHLAEDEAHDHEHVAQAPPEEVAHEHMEQVHPEVHLEIREDPVPEPAESHAGEVVSNGDGLKVEVAASGNDIEDIVNLLEGTSLSKPRPQSIVSIPDEDGEILDAY</sequence>
<dbReference type="InterPro" id="IPR029058">
    <property type="entry name" value="AB_hydrolase_fold"/>
</dbReference>
<gene>
    <name evidence="2" type="ORF">JVT61DRAFT_4329</name>
</gene>
<feature type="compositionally biased region" description="Basic and acidic residues" evidence="1">
    <location>
        <begin position="238"/>
        <end position="248"/>
    </location>
</feature>
<feature type="compositionally biased region" description="Polar residues" evidence="1">
    <location>
        <begin position="362"/>
        <end position="383"/>
    </location>
</feature>
<feature type="compositionally biased region" description="Acidic residues" evidence="1">
    <location>
        <begin position="687"/>
        <end position="697"/>
    </location>
</feature>
<dbReference type="OrthoDB" id="3271236at2759"/>
<feature type="compositionally biased region" description="Basic and acidic residues" evidence="1">
    <location>
        <begin position="612"/>
        <end position="621"/>
    </location>
</feature>
<name>A0A8I2YLX0_9AGAM</name>
<feature type="compositionally biased region" description="Basic and acidic residues" evidence="1">
    <location>
        <begin position="526"/>
        <end position="540"/>
    </location>
</feature>
<proteinExistence type="predicted"/>
<dbReference type="Proteomes" id="UP000683000">
    <property type="component" value="Unassembled WGS sequence"/>
</dbReference>
<feature type="compositionally biased region" description="Low complexity" evidence="1">
    <location>
        <begin position="265"/>
        <end position="275"/>
    </location>
</feature>
<evidence type="ECO:0000313" key="3">
    <source>
        <dbReference type="Proteomes" id="UP000683000"/>
    </source>
</evidence>
<feature type="compositionally biased region" description="Pro residues" evidence="1">
    <location>
        <begin position="276"/>
        <end position="286"/>
    </location>
</feature>
<dbReference type="Gene3D" id="3.40.50.1820">
    <property type="entry name" value="alpha/beta hydrolase"/>
    <property type="match status" value="1"/>
</dbReference>
<dbReference type="PANTHER" id="PTHR42103">
    <property type="entry name" value="ALPHA/BETA-HYDROLASES SUPERFAMILY PROTEIN"/>
    <property type="match status" value="1"/>
</dbReference>
<keyword evidence="3" id="KW-1185">Reference proteome</keyword>
<evidence type="ECO:0000313" key="2">
    <source>
        <dbReference type="EMBL" id="KAG6374306.1"/>
    </source>
</evidence>
<feature type="region of interest" description="Disordered" evidence="1">
    <location>
        <begin position="676"/>
        <end position="697"/>
    </location>
</feature>
<comment type="caution">
    <text evidence="2">The sequence shown here is derived from an EMBL/GenBank/DDBJ whole genome shotgun (WGS) entry which is preliminary data.</text>
</comment>
<evidence type="ECO:0000256" key="1">
    <source>
        <dbReference type="SAM" id="MobiDB-lite"/>
    </source>
</evidence>
<feature type="compositionally biased region" description="Polar residues" evidence="1">
    <location>
        <begin position="329"/>
        <end position="340"/>
    </location>
</feature>
<organism evidence="2 3">
    <name type="scientific">Boletus reticuloceps</name>
    <dbReference type="NCBI Taxonomy" id="495285"/>
    <lineage>
        <taxon>Eukaryota</taxon>
        <taxon>Fungi</taxon>
        <taxon>Dikarya</taxon>
        <taxon>Basidiomycota</taxon>
        <taxon>Agaricomycotina</taxon>
        <taxon>Agaricomycetes</taxon>
        <taxon>Agaricomycetidae</taxon>
        <taxon>Boletales</taxon>
        <taxon>Boletineae</taxon>
        <taxon>Boletaceae</taxon>
        <taxon>Boletoideae</taxon>
        <taxon>Boletus</taxon>
    </lineage>
</organism>
<dbReference type="EMBL" id="JAGFBS010000018">
    <property type="protein sequence ID" value="KAG6374306.1"/>
    <property type="molecule type" value="Genomic_DNA"/>
</dbReference>
<feature type="compositionally biased region" description="Low complexity" evidence="1">
    <location>
        <begin position="212"/>
        <end position="232"/>
    </location>
</feature>
<protein>
    <submittedName>
        <fullName evidence="2">Uncharacterized protein</fullName>
    </submittedName>
</protein>
<accession>A0A8I2YLX0</accession>
<feature type="region of interest" description="Disordered" evidence="1">
    <location>
        <begin position="207"/>
        <end position="621"/>
    </location>
</feature>
<dbReference type="AlphaFoldDB" id="A0A8I2YLX0"/>
<reference evidence="2" key="1">
    <citation type="submission" date="2021-03" db="EMBL/GenBank/DDBJ databases">
        <title>Evolutionary innovations through gain and loss of genes in the ectomycorrhizal Boletales.</title>
        <authorList>
            <person name="Wu G."/>
            <person name="Miyauchi S."/>
            <person name="Morin E."/>
            <person name="Yang Z.-L."/>
            <person name="Xu J."/>
            <person name="Martin F.M."/>
        </authorList>
    </citation>
    <scope>NUCLEOTIDE SEQUENCE</scope>
    <source>
        <strain evidence="2">BR01</strain>
    </source>
</reference>
<feature type="compositionally biased region" description="Basic and acidic residues" evidence="1">
    <location>
        <begin position="589"/>
        <end position="605"/>
    </location>
</feature>
<dbReference type="PANTHER" id="PTHR42103:SF2">
    <property type="entry name" value="AB HYDROLASE-1 DOMAIN-CONTAINING PROTEIN"/>
    <property type="match status" value="1"/>
</dbReference>
<dbReference type="SUPFAM" id="SSF53474">
    <property type="entry name" value="alpha/beta-Hydrolases"/>
    <property type="match status" value="1"/>
</dbReference>